<dbReference type="GO" id="GO:0000398">
    <property type="term" value="P:mRNA splicing, via spliceosome"/>
    <property type="evidence" value="ECO:0007669"/>
    <property type="project" value="TreeGrafter"/>
</dbReference>
<evidence type="ECO:0000259" key="2">
    <source>
        <dbReference type="PROSITE" id="PS50882"/>
    </source>
</evidence>
<feature type="region of interest" description="Disordered" evidence="1">
    <location>
        <begin position="301"/>
        <end position="464"/>
    </location>
</feature>
<dbReference type="Gene3D" id="3.10.590.10">
    <property type="entry name" value="ph1033 like domains"/>
    <property type="match status" value="1"/>
</dbReference>
<feature type="region of interest" description="Disordered" evidence="1">
    <location>
        <begin position="98"/>
        <end position="128"/>
    </location>
</feature>
<feature type="region of interest" description="Disordered" evidence="1">
    <location>
        <begin position="32"/>
        <end position="63"/>
    </location>
</feature>
<accession>A0A4P7NKJ7</accession>
<dbReference type="PANTHER" id="PTHR12357:SF3">
    <property type="entry name" value="YTH DOMAIN-CONTAINING PROTEIN 1"/>
    <property type="match status" value="1"/>
</dbReference>
<feature type="compositionally biased region" description="Basic and acidic residues" evidence="1">
    <location>
        <begin position="379"/>
        <end position="397"/>
    </location>
</feature>
<feature type="region of interest" description="Disordered" evidence="1">
    <location>
        <begin position="141"/>
        <end position="181"/>
    </location>
</feature>
<feature type="compositionally biased region" description="Basic and acidic residues" evidence="1">
    <location>
        <begin position="441"/>
        <end position="458"/>
    </location>
</feature>
<feature type="compositionally biased region" description="Polar residues" evidence="1">
    <location>
        <begin position="169"/>
        <end position="181"/>
    </location>
</feature>
<dbReference type="EMBL" id="CP034208">
    <property type="protein sequence ID" value="QBZ62625.1"/>
    <property type="molecule type" value="Genomic_DNA"/>
</dbReference>
<feature type="domain" description="YTH" evidence="2">
    <location>
        <begin position="479"/>
        <end position="615"/>
    </location>
</feature>
<dbReference type="GO" id="GO:1990247">
    <property type="term" value="F:N6-methyladenosine-containing RNA reader activity"/>
    <property type="evidence" value="ECO:0007669"/>
    <property type="project" value="TreeGrafter"/>
</dbReference>
<feature type="compositionally biased region" description="Polar residues" evidence="1">
    <location>
        <begin position="36"/>
        <end position="54"/>
    </location>
</feature>
<proteinExistence type="predicted"/>
<dbReference type="InterPro" id="IPR045168">
    <property type="entry name" value="YTH_prot"/>
</dbReference>
<dbReference type="PROSITE" id="PS50882">
    <property type="entry name" value="YTH"/>
    <property type="match status" value="1"/>
</dbReference>
<feature type="compositionally biased region" description="Polar residues" evidence="1">
    <location>
        <begin position="350"/>
        <end position="368"/>
    </location>
</feature>
<dbReference type="CDD" id="cd21134">
    <property type="entry name" value="YTH"/>
    <property type="match status" value="1"/>
</dbReference>
<evidence type="ECO:0000256" key="1">
    <source>
        <dbReference type="SAM" id="MobiDB-lite"/>
    </source>
</evidence>
<evidence type="ECO:0000313" key="4">
    <source>
        <dbReference type="Proteomes" id="UP000294847"/>
    </source>
</evidence>
<dbReference type="GO" id="GO:0003729">
    <property type="term" value="F:mRNA binding"/>
    <property type="evidence" value="ECO:0007669"/>
    <property type="project" value="TreeGrafter"/>
</dbReference>
<dbReference type="PANTHER" id="PTHR12357">
    <property type="entry name" value="YTH YT521-B HOMOLOGY DOMAIN-CONTAINING"/>
    <property type="match status" value="1"/>
</dbReference>
<dbReference type="GO" id="GO:0005654">
    <property type="term" value="C:nucleoplasm"/>
    <property type="evidence" value="ECO:0007669"/>
    <property type="project" value="TreeGrafter"/>
</dbReference>
<dbReference type="Proteomes" id="UP000294847">
    <property type="component" value="Chromosome 5"/>
</dbReference>
<organism evidence="3 4">
    <name type="scientific">Pyricularia oryzae</name>
    <name type="common">Rice blast fungus</name>
    <name type="synonym">Magnaporthe oryzae</name>
    <dbReference type="NCBI Taxonomy" id="318829"/>
    <lineage>
        <taxon>Eukaryota</taxon>
        <taxon>Fungi</taxon>
        <taxon>Dikarya</taxon>
        <taxon>Ascomycota</taxon>
        <taxon>Pezizomycotina</taxon>
        <taxon>Sordariomycetes</taxon>
        <taxon>Sordariomycetidae</taxon>
        <taxon>Magnaporthales</taxon>
        <taxon>Pyriculariaceae</taxon>
        <taxon>Pyricularia</taxon>
    </lineage>
</organism>
<gene>
    <name evidence="3" type="ORF">PoMZ_11508</name>
</gene>
<name>A0A4P7NKJ7_PYROR</name>
<dbReference type="AlphaFoldDB" id="A0A4P7NKJ7"/>
<feature type="compositionally biased region" description="Polar residues" evidence="1">
    <location>
        <begin position="421"/>
        <end position="440"/>
    </location>
</feature>
<dbReference type="Pfam" id="PF04146">
    <property type="entry name" value="YTH"/>
    <property type="match status" value="1"/>
</dbReference>
<feature type="compositionally biased region" description="Polar residues" evidence="1">
    <location>
        <begin position="107"/>
        <end position="128"/>
    </location>
</feature>
<protein>
    <recommendedName>
        <fullName evidence="2">YTH domain-containing protein</fullName>
    </recommendedName>
</protein>
<dbReference type="InterPro" id="IPR007275">
    <property type="entry name" value="YTH_domain"/>
</dbReference>
<reference evidence="3 4" key="1">
    <citation type="journal article" date="2019" name="Mol. Biol. Evol.">
        <title>Blast fungal genomes show frequent chromosomal changes, gene gains and losses, and effector gene turnover.</title>
        <authorList>
            <person name="Gomez Luciano L.B."/>
            <person name="Jason Tsai I."/>
            <person name="Chuma I."/>
            <person name="Tosa Y."/>
            <person name="Chen Y.H."/>
            <person name="Li J.Y."/>
            <person name="Li M.Y."/>
            <person name="Jade Lu M.Y."/>
            <person name="Nakayashiki H."/>
            <person name="Li W.H."/>
        </authorList>
    </citation>
    <scope>NUCLEOTIDE SEQUENCE [LARGE SCALE GENOMIC DNA]</scope>
    <source>
        <strain evidence="3">MZ5-1-6</strain>
    </source>
</reference>
<dbReference type="GO" id="GO:0048024">
    <property type="term" value="P:regulation of mRNA splicing, via spliceosome"/>
    <property type="evidence" value="ECO:0007669"/>
    <property type="project" value="TreeGrafter"/>
</dbReference>
<evidence type="ECO:0000313" key="3">
    <source>
        <dbReference type="EMBL" id="QBZ62625.1"/>
    </source>
</evidence>
<sequence length="625" mass="69877">MWPNLFWGFDAYDGSNFNAFPIYFPTEFMQTEPRDQSSCQQLSMEQATGPSMNPDQEDIVEGGENYGELSNQQETVPSFENVDQNLSRLEMSTLARELKEKVKQSRALRQSKNNAAEQQPSTKPQPVQQEVQDLINDILKSQDQDDNLKNPSELTGPQDDTETEKPASTLPTTPRTIKESPLSTYSIPVYCPASPEGRTHIPDDILDNAPKGPRHTHRGQVQMFCNGECGRRETDKAMPAIEPSDKTEETEGATAVRIPPVATDGDLEQDVIMWLRHTGFYDKAKRTDALARWKQLAKMEQGLARPQQDHQEAGVALASASQGSTEAGMGTRPSPDADCQPVCRPEQDGPGSSQAALSCKSKQSTDIQRATLAETRGGSLRDRAANEQPSKKSDRGRCARRYRSSSPRGRSGSHKSRRATTDSPVSRSTTKSTPSRARQSGHSDYREYRDDRNRDTKPRSPLVSCRATMTFNPGVKGDTRFFIIKSHKKENILRAMETNIWKTSFDNGRALADAYRSTKHTILFFSASDSGSFQGYARIVGAPPRDMESNIKERQNHDPERQSGQFGIRWLCTSPLAPQNTKSLRNSLDDLKPVLLGRDGQEMDYYCGRDLLRLMDANERGLHRP</sequence>